<accession>A0A1J5E3W4</accession>
<evidence type="ECO:0000313" key="3">
    <source>
        <dbReference type="Proteomes" id="UP000183085"/>
    </source>
</evidence>
<dbReference type="PANTHER" id="PTHR31721">
    <property type="entry name" value="OS06G0710300 PROTEIN"/>
    <property type="match status" value="1"/>
</dbReference>
<proteinExistence type="predicted"/>
<evidence type="ECO:0008006" key="4">
    <source>
        <dbReference type="Google" id="ProtNLM"/>
    </source>
</evidence>
<dbReference type="Proteomes" id="UP000183085">
    <property type="component" value="Unassembled WGS sequence"/>
</dbReference>
<name>A0A1J5E3W4_9BACT</name>
<protein>
    <recommendedName>
        <fullName evidence="4">YqhA family protein</fullName>
    </recommendedName>
</protein>
<dbReference type="PIRSF" id="PIRSF026509">
    <property type="entry name" value="UCP026509"/>
    <property type="match status" value="1"/>
</dbReference>
<sequence>MEKTFESILWNSRLVILLAVVASMVSAIILFLIAAWDVWIMTVHVWQYVTGQSVELYDVFHDNLVGHIIGAVDDFLLGTVLLIFSMGLYELFISKIGAAENTEHGSNILLIKSLDDLKDRLAKVILMILIVSFFKHVIHASFVEPINILMLGGGILCVSLALYFGHKAGRHA</sequence>
<dbReference type="AlphaFoldDB" id="A0A1J5E3W4"/>
<dbReference type="PANTHER" id="PTHR31721:SF4">
    <property type="entry name" value="OS06G0710300 PROTEIN"/>
    <property type="match status" value="1"/>
</dbReference>
<reference evidence="2 3" key="1">
    <citation type="journal article" date="2016" name="Environ. Microbiol.">
        <title>Genomic resolution of a cold subsurface aquifer community provides metabolic insights for novel microbes adapted to high CO concentrations.</title>
        <authorList>
            <person name="Probst A.J."/>
            <person name="Castelle C.J."/>
            <person name="Singh A."/>
            <person name="Brown C.T."/>
            <person name="Anantharaman K."/>
            <person name="Sharon I."/>
            <person name="Hug L.A."/>
            <person name="Burstein D."/>
            <person name="Emerson J.B."/>
            <person name="Thomas B.C."/>
            <person name="Banfield J.F."/>
        </authorList>
    </citation>
    <scope>NUCLEOTIDE SEQUENCE [LARGE SCALE GENOMIC DNA]</scope>
    <source>
        <strain evidence="2">CG2_30_40_21</strain>
    </source>
</reference>
<dbReference type="EMBL" id="MNYI01000191">
    <property type="protein sequence ID" value="OIP38006.1"/>
    <property type="molecule type" value="Genomic_DNA"/>
</dbReference>
<feature type="transmembrane region" description="Helical" evidence="1">
    <location>
        <begin position="64"/>
        <end position="89"/>
    </location>
</feature>
<dbReference type="Pfam" id="PF03350">
    <property type="entry name" value="UPF0114"/>
    <property type="match status" value="1"/>
</dbReference>
<keyword evidence="1" id="KW-0472">Membrane</keyword>
<keyword evidence="1" id="KW-0812">Transmembrane</keyword>
<feature type="transmembrane region" description="Helical" evidence="1">
    <location>
        <begin position="12"/>
        <end position="36"/>
    </location>
</feature>
<gene>
    <name evidence="2" type="ORF">AUJ95_07390</name>
</gene>
<dbReference type="InterPro" id="IPR005134">
    <property type="entry name" value="UPF0114"/>
</dbReference>
<dbReference type="STRING" id="1817895.AUJ95_07390"/>
<feature type="transmembrane region" description="Helical" evidence="1">
    <location>
        <begin position="148"/>
        <end position="165"/>
    </location>
</feature>
<keyword evidence="1" id="KW-1133">Transmembrane helix</keyword>
<evidence type="ECO:0000313" key="2">
    <source>
        <dbReference type="EMBL" id="OIP38006.1"/>
    </source>
</evidence>
<feature type="transmembrane region" description="Helical" evidence="1">
    <location>
        <begin position="121"/>
        <end position="142"/>
    </location>
</feature>
<organism evidence="2 3">
    <name type="scientific">Candidatus Desantisbacteria bacterium CG2_30_40_21</name>
    <dbReference type="NCBI Taxonomy" id="1817895"/>
    <lineage>
        <taxon>Bacteria</taxon>
        <taxon>Candidatus Desantisiibacteriota</taxon>
    </lineage>
</organism>
<comment type="caution">
    <text evidence="2">The sequence shown here is derived from an EMBL/GenBank/DDBJ whole genome shotgun (WGS) entry which is preliminary data.</text>
</comment>
<evidence type="ECO:0000256" key="1">
    <source>
        <dbReference type="SAM" id="Phobius"/>
    </source>
</evidence>